<dbReference type="PANTHER" id="PTHR43618">
    <property type="entry name" value="7-ALPHA-HYDROXYSTEROID DEHYDROGENASE"/>
    <property type="match status" value="1"/>
</dbReference>
<evidence type="ECO:0000256" key="1">
    <source>
        <dbReference type="ARBA" id="ARBA00006484"/>
    </source>
</evidence>
<dbReference type="VEuPathDB" id="FungiDB:ATEG_09010"/>
<name>A0A5M3Z8X7_ASPTE</name>
<accession>A0A5M3Z8X7</accession>
<dbReference type="InterPro" id="IPR002347">
    <property type="entry name" value="SDR_fam"/>
</dbReference>
<dbReference type="SUPFAM" id="SSF51735">
    <property type="entry name" value="NAD(P)-binding Rossmann-fold domains"/>
    <property type="match status" value="1"/>
</dbReference>
<dbReference type="AlphaFoldDB" id="A0A5M3Z8X7"/>
<protein>
    <submittedName>
        <fullName evidence="4">Short-chain dehydrogenase</fullName>
    </submittedName>
</protein>
<keyword evidence="3" id="KW-0560">Oxidoreductase</keyword>
<dbReference type="FunFam" id="3.40.50.720:FF:000084">
    <property type="entry name" value="Short-chain dehydrogenase reductase"/>
    <property type="match status" value="1"/>
</dbReference>
<dbReference type="GO" id="GO:0044550">
    <property type="term" value="P:secondary metabolite biosynthetic process"/>
    <property type="evidence" value="ECO:0007669"/>
    <property type="project" value="UniProtKB-ARBA"/>
</dbReference>
<dbReference type="Gene3D" id="3.40.50.720">
    <property type="entry name" value="NAD(P)-binding Rossmann-like Domain"/>
    <property type="match status" value="1"/>
</dbReference>
<dbReference type="InterPro" id="IPR036291">
    <property type="entry name" value="NAD(P)-bd_dom_sf"/>
</dbReference>
<dbReference type="Proteomes" id="UP000452235">
    <property type="component" value="Unassembled WGS sequence"/>
</dbReference>
<keyword evidence="5" id="KW-1185">Reference proteome</keyword>
<dbReference type="OrthoDB" id="37659at2759"/>
<keyword evidence="2" id="KW-0521">NADP</keyword>
<organism evidence="4 5">
    <name type="scientific">Aspergillus terreus</name>
    <dbReference type="NCBI Taxonomy" id="33178"/>
    <lineage>
        <taxon>Eukaryota</taxon>
        <taxon>Fungi</taxon>
        <taxon>Dikarya</taxon>
        <taxon>Ascomycota</taxon>
        <taxon>Pezizomycotina</taxon>
        <taxon>Eurotiomycetes</taxon>
        <taxon>Eurotiomycetidae</taxon>
        <taxon>Eurotiales</taxon>
        <taxon>Aspergillaceae</taxon>
        <taxon>Aspergillus</taxon>
        <taxon>Aspergillus subgen. Circumdati</taxon>
    </lineage>
</organism>
<evidence type="ECO:0000256" key="3">
    <source>
        <dbReference type="ARBA" id="ARBA00023002"/>
    </source>
</evidence>
<evidence type="ECO:0000313" key="5">
    <source>
        <dbReference type="Proteomes" id="UP000452235"/>
    </source>
</evidence>
<evidence type="ECO:0000256" key="2">
    <source>
        <dbReference type="ARBA" id="ARBA00022857"/>
    </source>
</evidence>
<dbReference type="PANTHER" id="PTHR43618:SF13">
    <property type="entry name" value="CHAIN DEHYDROGENASE, PUTATIVE (AFU_ORTHOLOGUE AFUA_1G17650)-RELATED"/>
    <property type="match status" value="1"/>
</dbReference>
<sequence>MSVTKVALITGASRGVGAAVARALAAQGDTRVVVNYHSNASAAHQLVSELENTRSTLRNGDCEDSKPWFVALKADTSKREEMTHLVQQTIDLMGRLDIVASNVGWTRMTDFTNLDDADDEADWDQCFDINVKSHFRLFRACQSYLERSEGMFIATASVAGVKPSGSSLPYAVTKAALIHLVKSLAIIAGPKIRVNSVSPGVLMTDWGRGFPEEKIKAVEARNVLKRLATPEDVAEQVRFLASSRSITGTNTVIDAGFSL</sequence>
<dbReference type="Pfam" id="PF13561">
    <property type="entry name" value="adh_short_C2"/>
    <property type="match status" value="1"/>
</dbReference>
<proteinExistence type="inferred from homology"/>
<dbReference type="GO" id="GO:0016491">
    <property type="term" value="F:oxidoreductase activity"/>
    <property type="evidence" value="ECO:0007669"/>
    <property type="project" value="UniProtKB-KW"/>
</dbReference>
<gene>
    <name evidence="4" type="ORF">ATEIFO6365_0009058500</name>
</gene>
<dbReference type="PRINTS" id="PR00081">
    <property type="entry name" value="GDHRDH"/>
</dbReference>
<evidence type="ECO:0000313" key="4">
    <source>
        <dbReference type="EMBL" id="GFF19222.1"/>
    </source>
</evidence>
<dbReference type="InterPro" id="IPR020904">
    <property type="entry name" value="Sc_DH/Rdtase_CS"/>
</dbReference>
<dbReference type="CDD" id="cd05233">
    <property type="entry name" value="SDR_c"/>
    <property type="match status" value="1"/>
</dbReference>
<comment type="similarity">
    <text evidence="1">Belongs to the short-chain dehydrogenases/reductases (SDR) family.</text>
</comment>
<dbReference type="InterPro" id="IPR052178">
    <property type="entry name" value="Sec_Metab_Biosynth_SDR"/>
</dbReference>
<dbReference type="EMBL" id="BLJY01000009">
    <property type="protein sequence ID" value="GFF19222.1"/>
    <property type="molecule type" value="Genomic_DNA"/>
</dbReference>
<dbReference type="PROSITE" id="PS00061">
    <property type="entry name" value="ADH_SHORT"/>
    <property type="match status" value="1"/>
</dbReference>
<reference evidence="4 5" key="1">
    <citation type="submission" date="2020-01" db="EMBL/GenBank/DDBJ databases">
        <title>Aspergillus terreus IFO 6365 whole genome shotgun sequence.</title>
        <authorList>
            <person name="Kanamasa S."/>
            <person name="Takahashi H."/>
        </authorList>
    </citation>
    <scope>NUCLEOTIDE SEQUENCE [LARGE SCALE GENOMIC DNA]</scope>
    <source>
        <strain evidence="4 5">IFO 6365</strain>
    </source>
</reference>
<comment type="caution">
    <text evidence="4">The sequence shown here is derived from an EMBL/GenBank/DDBJ whole genome shotgun (WGS) entry which is preliminary data.</text>
</comment>